<proteinExistence type="predicted"/>
<dbReference type="InterPro" id="IPR041916">
    <property type="entry name" value="Anti_sigma_zinc_sf"/>
</dbReference>
<dbReference type="InterPro" id="IPR027383">
    <property type="entry name" value="Znf_put"/>
</dbReference>
<dbReference type="Gene3D" id="1.10.10.1320">
    <property type="entry name" value="Anti-sigma factor, zinc-finger domain"/>
    <property type="match status" value="1"/>
</dbReference>
<evidence type="ECO:0000259" key="2">
    <source>
        <dbReference type="Pfam" id="PF13490"/>
    </source>
</evidence>
<name>A0ABR6ZXU1_9BURK</name>
<organism evidence="3 4">
    <name type="scientific">Undibacterium hunanense</name>
    <dbReference type="NCBI Taxonomy" id="2762292"/>
    <lineage>
        <taxon>Bacteria</taxon>
        <taxon>Pseudomonadati</taxon>
        <taxon>Pseudomonadota</taxon>
        <taxon>Betaproteobacteria</taxon>
        <taxon>Burkholderiales</taxon>
        <taxon>Oxalobacteraceae</taxon>
        <taxon>Undibacterium</taxon>
    </lineage>
</organism>
<sequence length="257" mass="28158">MECNQVRQLMSAYIDQELDTGQALRMGEHLAHCEACRTALMQAEELTASVRQHATYHLAPAKLRARIVADLVQERPSRFSSWPWAWINLGLSGLSTAAFAVTLTLYLNQPSATQIFNDEVLASHFRSLAPGHLVDVVSSDHHTVKPWYAGKLDFSPPVVDLTAQGYPLLGGRLDYLAGRQVAALAYQHGKHIVNLYLYPDTTNASNTGKAAVSFTTGSSRGYQLMQWSAAGVHYVAVSDMNGAEMAQFAHQIKASVD</sequence>
<feature type="domain" description="Putative zinc-finger" evidence="2">
    <location>
        <begin position="3"/>
        <end position="37"/>
    </location>
</feature>
<reference evidence="3 4" key="1">
    <citation type="submission" date="2020-08" db="EMBL/GenBank/DDBJ databases">
        <title>Novel species isolated from subtropical streams in China.</title>
        <authorList>
            <person name="Lu H."/>
        </authorList>
    </citation>
    <scope>NUCLEOTIDE SEQUENCE [LARGE SCALE GENOMIC DNA]</scope>
    <source>
        <strain evidence="3 4">CY18W</strain>
    </source>
</reference>
<evidence type="ECO:0000256" key="1">
    <source>
        <dbReference type="SAM" id="Phobius"/>
    </source>
</evidence>
<keyword evidence="1" id="KW-1133">Transmembrane helix</keyword>
<protein>
    <submittedName>
        <fullName evidence="3">Anti-sigma factor</fullName>
    </submittedName>
</protein>
<feature type="transmembrane region" description="Helical" evidence="1">
    <location>
        <begin position="85"/>
        <end position="107"/>
    </location>
</feature>
<evidence type="ECO:0000313" key="4">
    <source>
        <dbReference type="Proteomes" id="UP000650424"/>
    </source>
</evidence>
<keyword evidence="4" id="KW-1185">Reference proteome</keyword>
<comment type="caution">
    <text evidence="3">The sequence shown here is derived from an EMBL/GenBank/DDBJ whole genome shotgun (WGS) entry which is preliminary data.</text>
</comment>
<dbReference type="RefSeq" id="WP_186950397.1">
    <property type="nucleotide sequence ID" value="NZ_JACOGF010000018.1"/>
</dbReference>
<keyword evidence="1" id="KW-0812">Transmembrane</keyword>
<keyword evidence="1" id="KW-0472">Membrane</keyword>
<dbReference type="EMBL" id="JACOGF010000018">
    <property type="protein sequence ID" value="MBC3920659.1"/>
    <property type="molecule type" value="Genomic_DNA"/>
</dbReference>
<evidence type="ECO:0000313" key="3">
    <source>
        <dbReference type="EMBL" id="MBC3920659.1"/>
    </source>
</evidence>
<gene>
    <name evidence="3" type="ORF">H8L32_24555</name>
</gene>
<dbReference type="Proteomes" id="UP000650424">
    <property type="component" value="Unassembled WGS sequence"/>
</dbReference>
<accession>A0ABR6ZXU1</accession>
<dbReference type="Pfam" id="PF13490">
    <property type="entry name" value="zf-HC2"/>
    <property type="match status" value="1"/>
</dbReference>